<evidence type="ECO:0000313" key="14">
    <source>
        <dbReference type="Proteomes" id="UP001589818"/>
    </source>
</evidence>
<evidence type="ECO:0000256" key="5">
    <source>
        <dbReference type="ARBA" id="ARBA00022605"/>
    </source>
</evidence>
<feature type="binding site" evidence="11">
    <location>
        <position position="198"/>
    </location>
    <ligand>
        <name>pyridoxal 5'-phosphate</name>
        <dbReference type="ChEBI" id="CHEBI:597326"/>
    </ligand>
</feature>
<keyword evidence="6 11" id="KW-0808">Transferase</keyword>
<feature type="binding site" evidence="11">
    <location>
        <begin position="79"/>
        <end position="80"/>
    </location>
    <ligand>
        <name>pyridoxal 5'-phosphate</name>
        <dbReference type="ChEBI" id="CHEBI:597326"/>
    </ligand>
</feature>
<evidence type="ECO:0000256" key="2">
    <source>
        <dbReference type="ARBA" id="ARBA00005099"/>
    </source>
</evidence>
<dbReference type="Proteomes" id="UP001589818">
    <property type="component" value="Unassembled WGS sequence"/>
</dbReference>
<evidence type="ECO:0000256" key="7">
    <source>
        <dbReference type="ARBA" id="ARBA00022898"/>
    </source>
</evidence>
<evidence type="ECO:0000259" key="12">
    <source>
        <dbReference type="Pfam" id="PF00266"/>
    </source>
</evidence>
<evidence type="ECO:0000256" key="8">
    <source>
        <dbReference type="ARBA" id="ARBA00023299"/>
    </source>
</evidence>
<comment type="catalytic activity">
    <reaction evidence="9 11">
        <text>4-(phosphooxy)-L-threonine + 2-oxoglutarate = (R)-3-hydroxy-2-oxo-4-phosphooxybutanoate + L-glutamate</text>
        <dbReference type="Rhea" id="RHEA:16573"/>
        <dbReference type="ChEBI" id="CHEBI:16810"/>
        <dbReference type="ChEBI" id="CHEBI:29985"/>
        <dbReference type="ChEBI" id="CHEBI:58452"/>
        <dbReference type="ChEBI" id="CHEBI:58538"/>
        <dbReference type="EC" id="2.6.1.52"/>
    </reaction>
</comment>
<dbReference type="EC" id="2.6.1.52" evidence="11"/>
<comment type="function">
    <text evidence="1 11">Catalyzes the reversible conversion of 3-phosphohydroxypyruvate to phosphoserine and of 3-hydroxy-2-oxo-4-phosphonooxybutanoate to phosphohydroxythreonine.</text>
</comment>
<dbReference type="EMBL" id="JBHLVF010000006">
    <property type="protein sequence ID" value="MFC0390165.1"/>
    <property type="molecule type" value="Genomic_DNA"/>
</dbReference>
<evidence type="ECO:0000256" key="11">
    <source>
        <dbReference type="HAMAP-Rule" id="MF_00160"/>
    </source>
</evidence>
<evidence type="ECO:0000256" key="10">
    <source>
        <dbReference type="ARBA" id="ARBA00049007"/>
    </source>
</evidence>
<comment type="subcellular location">
    <subcellularLocation>
        <location evidence="11">Cytoplasm</location>
    </subcellularLocation>
</comment>
<evidence type="ECO:0000256" key="3">
    <source>
        <dbReference type="ARBA" id="ARBA00006904"/>
    </source>
</evidence>
<dbReference type="Pfam" id="PF00266">
    <property type="entry name" value="Aminotran_5"/>
    <property type="match status" value="1"/>
</dbReference>
<dbReference type="InterPro" id="IPR022278">
    <property type="entry name" value="Pser_aminoTfrase"/>
</dbReference>
<comment type="catalytic activity">
    <reaction evidence="10 11">
        <text>O-phospho-L-serine + 2-oxoglutarate = 3-phosphooxypyruvate + L-glutamate</text>
        <dbReference type="Rhea" id="RHEA:14329"/>
        <dbReference type="ChEBI" id="CHEBI:16810"/>
        <dbReference type="ChEBI" id="CHEBI:18110"/>
        <dbReference type="ChEBI" id="CHEBI:29985"/>
        <dbReference type="ChEBI" id="CHEBI:57524"/>
        <dbReference type="EC" id="2.6.1.52"/>
    </reaction>
</comment>
<keyword evidence="11" id="KW-0963">Cytoplasm</keyword>
<evidence type="ECO:0000256" key="6">
    <source>
        <dbReference type="ARBA" id="ARBA00022679"/>
    </source>
</evidence>
<comment type="cofactor">
    <cofactor evidence="11">
        <name>pyridoxal 5'-phosphate</name>
        <dbReference type="ChEBI" id="CHEBI:597326"/>
    </cofactor>
    <text evidence="11">Binds 1 pyridoxal phosphate per subunit.</text>
</comment>
<dbReference type="HAMAP" id="MF_00160">
    <property type="entry name" value="SerC_aminotrans_5"/>
    <property type="match status" value="1"/>
</dbReference>
<dbReference type="PANTHER" id="PTHR43247">
    <property type="entry name" value="PHOSPHOSERINE AMINOTRANSFERASE"/>
    <property type="match status" value="1"/>
</dbReference>
<feature type="binding site" evidence="11">
    <location>
        <position position="175"/>
    </location>
    <ligand>
        <name>pyridoxal 5'-phosphate</name>
        <dbReference type="ChEBI" id="CHEBI:597326"/>
    </ligand>
</feature>
<dbReference type="InterPro" id="IPR015424">
    <property type="entry name" value="PyrdxlP-dep_Trfase"/>
</dbReference>
<dbReference type="InterPro" id="IPR015422">
    <property type="entry name" value="PyrdxlP-dep_Trfase_small"/>
</dbReference>
<reference evidence="13 14" key="1">
    <citation type="submission" date="2024-09" db="EMBL/GenBank/DDBJ databases">
        <authorList>
            <person name="Sun Q."/>
            <person name="Mori K."/>
        </authorList>
    </citation>
    <scope>NUCLEOTIDE SEQUENCE [LARGE SCALE GENOMIC DNA]</scope>
    <source>
        <strain evidence="13 14">CCM 4839</strain>
    </source>
</reference>
<evidence type="ECO:0000256" key="9">
    <source>
        <dbReference type="ARBA" id="ARBA00047630"/>
    </source>
</evidence>
<feature type="binding site" evidence="11">
    <location>
        <position position="45"/>
    </location>
    <ligand>
        <name>L-glutamate</name>
        <dbReference type="ChEBI" id="CHEBI:29985"/>
    </ligand>
</feature>
<evidence type="ECO:0000313" key="13">
    <source>
        <dbReference type="EMBL" id="MFC0390165.1"/>
    </source>
</evidence>
<feature type="binding site" evidence="11">
    <location>
        <position position="155"/>
    </location>
    <ligand>
        <name>pyridoxal 5'-phosphate</name>
        <dbReference type="ChEBI" id="CHEBI:597326"/>
    </ligand>
</feature>
<comment type="pathway">
    <text evidence="2 11">Amino-acid biosynthesis; L-serine biosynthesis; L-serine from 3-phospho-D-glycerate: step 2/3.</text>
</comment>
<feature type="domain" description="Aminotransferase class V" evidence="12">
    <location>
        <begin position="7"/>
        <end position="340"/>
    </location>
</feature>
<gene>
    <name evidence="11 13" type="primary">serC</name>
    <name evidence="13" type="ORF">ACFFJ8_02125</name>
</gene>
<feature type="binding site" evidence="11">
    <location>
        <position position="105"/>
    </location>
    <ligand>
        <name>pyridoxal 5'-phosphate</name>
        <dbReference type="ChEBI" id="CHEBI:597326"/>
    </ligand>
</feature>
<dbReference type="SUPFAM" id="SSF53383">
    <property type="entry name" value="PLP-dependent transferases"/>
    <property type="match status" value="1"/>
</dbReference>
<evidence type="ECO:0000256" key="1">
    <source>
        <dbReference type="ARBA" id="ARBA00003483"/>
    </source>
</evidence>
<keyword evidence="8 11" id="KW-0718">Serine biosynthesis</keyword>
<feature type="binding site" evidence="11">
    <location>
        <begin position="240"/>
        <end position="241"/>
    </location>
    <ligand>
        <name>pyridoxal 5'-phosphate</name>
        <dbReference type="ChEBI" id="CHEBI:597326"/>
    </ligand>
</feature>
<dbReference type="InterPro" id="IPR000192">
    <property type="entry name" value="Aminotrans_V_dom"/>
</dbReference>
<organism evidence="13 14">
    <name type="scientific">Paenibacillus mendelii</name>
    <dbReference type="NCBI Taxonomy" id="206163"/>
    <lineage>
        <taxon>Bacteria</taxon>
        <taxon>Bacillati</taxon>
        <taxon>Bacillota</taxon>
        <taxon>Bacilli</taxon>
        <taxon>Bacillales</taxon>
        <taxon>Paenibacillaceae</taxon>
        <taxon>Paenibacillus</taxon>
    </lineage>
</organism>
<proteinExistence type="inferred from homology"/>
<dbReference type="NCBIfam" id="TIGR01364">
    <property type="entry name" value="serC_1"/>
    <property type="match status" value="1"/>
</dbReference>
<comment type="similarity">
    <text evidence="3 11">Belongs to the class-V pyridoxal-phosphate-dependent aminotransferase family. SerC subfamily.</text>
</comment>
<sequence>MEKMNRIYNFNPGPAALPLEVLLQGQQEFSEYGKHGMSIMEMSHRSKAVETLNGETQQLLAETLNLPAGYRILFMGGGASTQFALVPLNLMKAGKVGRYILSGSFSEKAYLEAQTVGAAAVLSSTKEHGWSRLPAVNDIRLGTDTAYVHMTTNNTIEGSQFQDFPATAPVPLIGDMTSDLLSRRIDLTKFSMFYAAAQKNLGPAGVTVAVIHEELLQECAERIPTIFKYGTYAQHDSLYNTPSVHSIYMMNLVLRWVKEQGGVEELEKRNIEKAKLIYEVMDTSGGFYSGMVEKPYRSMMNVTWRMMDAELEERFVKESQLHGFDGLAGHRSVGGLRASAYNAVPVQWCKALAEFMIDFQKRNG</sequence>
<dbReference type="InterPro" id="IPR015421">
    <property type="entry name" value="PyrdxlP-dep_Trfase_major"/>
</dbReference>
<accession>A0ABV6J2S0</accession>
<dbReference type="PANTHER" id="PTHR43247:SF1">
    <property type="entry name" value="PHOSPHOSERINE AMINOTRANSFERASE"/>
    <property type="match status" value="1"/>
</dbReference>
<dbReference type="PIRSF" id="PIRSF000525">
    <property type="entry name" value="SerC"/>
    <property type="match status" value="1"/>
</dbReference>
<feature type="modified residue" description="N6-(pyridoxal phosphate)lysine" evidence="11">
    <location>
        <position position="199"/>
    </location>
</feature>
<keyword evidence="5 11" id="KW-0028">Amino-acid biosynthesis</keyword>
<dbReference type="Gene3D" id="3.40.640.10">
    <property type="entry name" value="Type I PLP-dependent aspartate aminotransferase-like (Major domain)"/>
    <property type="match status" value="1"/>
</dbReference>
<protein>
    <recommendedName>
        <fullName evidence="11">Phosphoserine aminotransferase</fullName>
        <ecNumber evidence="11">2.6.1.52</ecNumber>
    </recommendedName>
    <alternativeName>
        <fullName evidence="11">Phosphohydroxythreonine aminotransferase</fullName>
        <shortName evidence="11">PSAT</shortName>
    </alternativeName>
</protein>
<dbReference type="NCBIfam" id="NF003764">
    <property type="entry name" value="PRK05355.1"/>
    <property type="match status" value="1"/>
</dbReference>
<dbReference type="Gene3D" id="3.90.1150.10">
    <property type="entry name" value="Aspartate Aminotransferase, domain 1"/>
    <property type="match status" value="1"/>
</dbReference>
<dbReference type="RefSeq" id="WP_204820855.1">
    <property type="nucleotide sequence ID" value="NZ_JANHOF010000003.1"/>
</dbReference>
<comment type="subunit">
    <text evidence="11">Homodimer.</text>
</comment>
<comment type="caution">
    <text evidence="11">Lacks conserved residue(s) required for the propagation of feature annotation.</text>
</comment>
<evidence type="ECO:0000256" key="4">
    <source>
        <dbReference type="ARBA" id="ARBA00022576"/>
    </source>
</evidence>
<keyword evidence="7 11" id="KW-0663">Pyridoxal phosphate</keyword>
<keyword evidence="14" id="KW-1185">Reference proteome</keyword>
<keyword evidence="4 11" id="KW-0032">Aminotransferase</keyword>
<dbReference type="GO" id="GO:0004648">
    <property type="term" value="F:O-phospho-L-serine:2-oxoglutarate aminotransferase activity"/>
    <property type="evidence" value="ECO:0007669"/>
    <property type="project" value="UniProtKB-EC"/>
</dbReference>
<name>A0ABV6J2S0_9BACL</name>
<comment type="caution">
    <text evidence="13">The sequence shown here is derived from an EMBL/GenBank/DDBJ whole genome shotgun (WGS) entry which is preliminary data.</text>
</comment>